<sequence length="314" mass="36331">MMEEIMAGITKNDQVILLSAHEDLQDGRFNQVVNKSEHLLEKYPKMLEINDLYASALYNLKKFSEAYKVIQEFQNDFITNPQYQSDGLKIFLANDLFMAAREVLAHTSADKHQQRQAVILQNEDAYRQQHSNDLSKQTRRLAHLGSLPVYEQVHEITVSQKLPLKEYVLAAKTLLNDPFGWQVSKTQVLLQLMKVKFSENIQLYWLDGKSHTISIDELKPLDEYQSFVAVLKKVTEQFESEDPIKLDLVEKELFTQSNYIFPYFDEVITIPKFWAETVIAQSFGGTASADSPEEERMLAWIKLIHDQEIKIGLI</sequence>
<evidence type="ECO:0000313" key="2">
    <source>
        <dbReference type="Proteomes" id="UP000051164"/>
    </source>
</evidence>
<dbReference type="AlphaFoldDB" id="A0A8E1RJJ8"/>
<name>A0A8E1RJJ8_LENKE</name>
<dbReference type="Gene3D" id="1.25.40.10">
    <property type="entry name" value="Tetratricopeptide repeat domain"/>
    <property type="match status" value="1"/>
</dbReference>
<dbReference type="EMBL" id="AYYV01000042">
    <property type="protein sequence ID" value="KRM52212.1"/>
    <property type="molecule type" value="Genomic_DNA"/>
</dbReference>
<proteinExistence type="predicted"/>
<evidence type="ECO:0000313" key="1">
    <source>
        <dbReference type="EMBL" id="KRM52212.1"/>
    </source>
</evidence>
<dbReference type="Proteomes" id="UP000051164">
    <property type="component" value="Unassembled WGS sequence"/>
</dbReference>
<organism evidence="1 2">
    <name type="scientific">Lentilactobacillus kefiri DSM 20587 = JCM 5818</name>
    <dbReference type="NCBI Taxonomy" id="1423764"/>
    <lineage>
        <taxon>Bacteria</taxon>
        <taxon>Bacillati</taxon>
        <taxon>Bacillota</taxon>
        <taxon>Bacilli</taxon>
        <taxon>Lactobacillales</taxon>
        <taxon>Lactobacillaceae</taxon>
        <taxon>Lentilactobacillus</taxon>
    </lineage>
</organism>
<comment type="caution">
    <text evidence="1">The sequence shown here is derived from an EMBL/GenBank/DDBJ whole genome shotgun (WGS) entry which is preliminary data.</text>
</comment>
<gene>
    <name evidence="1" type="ORF">FC95_GL001408</name>
</gene>
<protein>
    <recommendedName>
        <fullName evidence="3">TPR repeat-containing protein</fullName>
    </recommendedName>
</protein>
<evidence type="ECO:0008006" key="3">
    <source>
        <dbReference type="Google" id="ProtNLM"/>
    </source>
</evidence>
<dbReference type="InterPro" id="IPR011990">
    <property type="entry name" value="TPR-like_helical_dom_sf"/>
</dbReference>
<accession>A0A8E1RJJ8</accession>
<reference evidence="1 2" key="1">
    <citation type="journal article" date="2015" name="Genome Announc.">
        <title>Expanding the biotechnology potential of lactobacilli through comparative genomics of 213 strains and associated genera.</title>
        <authorList>
            <person name="Sun Z."/>
            <person name="Harris H.M."/>
            <person name="McCann A."/>
            <person name="Guo C."/>
            <person name="Argimon S."/>
            <person name="Zhang W."/>
            <person name="Yang X."/>
            <person name="Jeffery I.B."/>
            <person name="Cooney J.C."/>
            <person name="Kagawa T.F."/>
            <person name="Liu W."/>
            <person name="Song Y."/>
            <person name="Salvetti E."/>
            <person name="Wrobel A."/>
            <person name="Rasinkangas P."/>
            <person name="Parkhill J."/>
            <person name="Rea M.C."/>
            <person name="O'Sullivan O."/>
            <person name="Ritari J."/>
            <person name="Douillard F.P."/>
            <person name="Paul Ross R."/>
            <person name="Yang R."/>
            <person name="Briner A.E."/>
            <person name="Felis G.E."/>
            <person name="de Vos W.M."/>
            <person name="Barrangou R."/>
            <person name="Klaenhammer T.R."/>
            <person name="Caufield P.W."/>
            <person name="Cui Y."/>
            <person name="Zhang H."/>
            <person name="O'Toole P.W."/>
        </authorList>
    </citation>
    <scope>NUCLEOTIDE SEQUENCE [LARGE SCALE GENOMIC DNA]</scope>
    <source>
        <strain evidence="1 2">DSM 20587</strain>
    </source>
</reference>